<dbReference type="EMBL" id="JAGGKP010000013">
    <property type="protein sequence ID" value="MBP1938292.1"/>
    <property type="molecule type" value="Genomic_DNA"/>
</dbReference>
<name>A0ABS4H7E7_9BACL</name>
<reference evidence="1 2" key="1">
    <citation type="submission" date="2021-03" db="EMBL/GenBank/DDBJ databases">
        <title>Genomic Encyclopedia of Type Strains, Phase IV (KMG-IV): sequencing the most valuable type-strain genomes for metagenomic binning, comparative biology and taxonomic classification.</title>
        <authorList>
            <person name="Goeker M."/>
        </authorList>
    </citation>
    <scope>NUCLEOTIDE SEQUENCE [LARGE SCALE GENOMIC DNA]</scope>
    <source>
        <strain evidence="1 2">DSM 23491</strain>
    </source>
</reference>
<protein>
    <recommendedName>
        <fullName evidence="3">HEAT repeat domain-containing protein</fullName>
    </recommendedName>
</protein>
<gene>
    <name evidence="1" type="ORF">J2Z20_003212</name>
</gene>
<dbReference type="Proteomes" id="UP001519273">
    <property type="component" value="Unassembled WGS sequence"/>
</dbReference>
<proteinExistence type="predicted"/>
<evidence type="ECO:0000313" key="1">
    <source>
        <dbReference type="EMBL" id="MBP1938292.1"/>
    </source>
</evidence>
<organism evidence="1 2">
    <name type="scientific">Paenibacillus sediminis</name>
    <dbReference type="NCBI Taxonomy" id="664909"/>
    <lineage>
        <taxon>Bacteria</taxon>
        <taxon>Bacillati</taxon>
        <taxon>Bacillota</taxon>
        <taxon>Bacilli</taxon>
        <taxon>Bacillales</taxon>
        <taxon>Paenibacillaceae</taxon>
        <taxon>Paenibacillus</taxon>
    </lineage>
</organism>
<comment type="caution">
    <text evidence="1">The sequence shown here is derived from an EMBL/GenBank/DDBJ whole genome shotgun (WGS) entry which is preliminary data.</text>
</comment>
<sequence>MTRMLETERYGEAISLLELLLKFQGQDERHYEEWAALRDWLKTSFPQEEGHASNREEDEDDWSEQELTRRHVQSKLAQDGEYADKLLRAVMEEPFSDQALLALEQLAYIDQPEVDDALIKWLDNRSVHPLIQFRILQTLKRRGMNGVVTFFRGQEQVEVEVESVPLEPGEFPMGIVRILERVADQTEIHEPALFYFAQEMWMQFVMASYGTANYRSMLSEEDYMIDIWAAALHQTVSESVSGDIQSEEIRSLYGITDSLRFQFEHAYRAMKIFISGSPKG</sequence>
<evidence type="ECO:0000313" key="2">
    <source>
        <dbReference type="Proteomes" id="UP001519273"/>
    </source>
</evidence>
<accession>A0ABS4H7E7</accession>
<keyword evidence="2" id="KW-1185">Reference proteome</keyword>
<evidence type="ECO:0008006" key="3">
    <source>
        <dbReference type="Google" id="ProtNLM"/>
    </source>
</evidence>